<dbReference type="GO" id="GO:0005802">
    <property type="term" value="C:trans-Golgi network"/>
    <property type="evidence" value="ECO:0007669"/>
    <property type="project" value="TreeGrafter"/>
</dbReference>
<dbReference type="GO" id="GO:0045332">
    <property type="term" value="P:phospholipid translocation"/>
    <property type="evidence" value="ECO:0007669"/>
    <property type="project" value="TreeGrafter"/>
</dbReference>
<keyword evidence="1" id="KW-0472">Membrane</keyword>
<dbReference type="PANTHER" id="PTHR24092:SF198">
    <property type="entry name" value="PHOSPHOLIPID-TRANSPORTING ATPASE"/>
    <property type="match status" value="1"/>
</dbReference>
<evidence type="ECO:0000256" key="1">
    <source>
        <dbReference type="SAM" id="Phobius"/>
    </source>
</evidence>
<accession>A0A3B5BNY3</accession>
<name>A0A3B5BNY3_9TELE</name>
<dbReference type="GO" id="GO:0005886">
    <property type="term" value="C:plasma membrane"/>
    <property type="evidence" value="ECO:0007669"/>
    <property type="project" value="TreeGrafter"/>
</dbReference>
<keyword evidence="1" id="KW-0812">Transmembrane</keyword>
<dbReference type="PANTHER" id="PTHR24092">
    <property type="entry name" value="PROBABLE PHOSPHOLIPID-TRANSPORTING ATPASE"/>
    <property type="match status" value="1"/>
</dbReference>
<organism evidence="2">
    <name type="scientific">Stegastes partitus</name>
    <name type="common">bicolor damselfish</name>
    <dbReference type="NCBI Taxonomy" id="144197"/>
    <lineage>
        <taxon>Eukaryota</taxon>
        <taxon>Metazoa</taxon>
        <taxon>Chordata</taxon>
        <taxon>Craniata</taxon>
        <taxon>Vertebrata</taxon>
        <taxon>Euteleostomi</taxon>
        <taxon>Actinopterygii</taxon>
        <taxon>Neopterygii</taxon>
        <taxon>Teleostei</taxon>
        <taxon>Neoteleostei</taxon>
        <taxon>Acanthomorphata</taxon>
        <taxon>Ovalentaria</taxon>
        <taxon>Pomacentridae</taxon>
        <taxon>Stegastes</taxon>
    </lineage>
</organism>
<sequence>RNYKYSPLTLFEQFQCAANLNFLLMVVMQCVPHDFLSITLTLHPCHASQVTLWIHEDHVIPADLLLLCSSEPHSLCYVETADIVSRPTLNTGRHSVGAFDGVVLCEEPNKSLYSVRGQLHWRGECLLLDSEHILLRVTVLHNTDFAYGLAKYTGVDTKILRNCRKPKVKMNQMEKVFNQVVIGIVLTVLLAALLLAIGSGVFSSQVMSQTGVLSGDQKKKSAVNIGYSCKLLDHDTRLLE</sequence>
<dbReference type="GeneTree" id="ENSGT00940000160463"/>
<reference evidence="2" key="1">
    <citation type="submission" date="2023-09" db="UniProtKB">
        <authorList>
            <consortium name="Ensembl"/>
        </authorList>
    </citation>
    <scope>IDENTIFICATION</scope>
</reference>
<proteinExistence type="predicted"/>
<feature type="transmembrane region" description="Helical" evidence="1">
    <location>
        <begin position="176"/>
        <end position="197"/>
    </location>
</feature>
<dbReference type="GO" id="GO:0140326">
    <property type="term" value="F:ATPase-coupled intramembrane lipid transporter activity"/>
    <property type="evidence" value="ECO:0007669"/>
    <property type="project" value="TreeGrafter"/>
</dbReference>
<dbReference type="GO" id="GO:0007030">
    <property type="term" value="P:Golgi organization"/>
    <property type="evidence" value="ECO:0007669"/>
    <property type="project" value="TreeGrafter"/>
</dbReference>
<protein>
    <submittedName>
        <fullName evidence="2">Uncharacterized protein</fullName>
    </submittedName>
</protein>
<evidence type="ECO:0000313" key="2">
    <source>
        <dbReference type="Ensembl" id="ENSSPAP00000031362.1"/>
    </source>
</evidence>
<dbReference type="AlphaFoldDB" id="A0A3B5BNY3"/>
<dbReference type="Ensembl" id="ENSSPAT00000031864.1">
    <property type="protein sequence ID" value="ENSSPAP00000031362.1"/>
    <property type="gene ID" value="ENSSPAG00000023507.1"/>
</dbReference>
<keyword evidence="1" id="KW-1133">Transmembrane helix</keyword>